<dbReference type="GO" id="GO:0003700">
    <property type="term" value="F:DNA-binding transcription factor activity"/>
    <property type="evidence" value="ECO:0007669"/>
    <property type="project" value="InterPro"/>
</dbReference>
<evidence type="ECO:0008006" key="9">
    <source>
        <dbReference type="Google" id="ProtNLM"/>
    </source>
</evidence>
<dbReference type="SMART" id="SM00448">
    <property type="entry name" value="REC"/>
    <property type="match status" value="1"/>
</dbReference>
<evidence type="ECO:0000259" key="6">
    <source>
        <dbReference type="PROSITE" id="PS50110"/>
    </source>
</evidence>
<dbReference type="Pfam" id="PF12833">
    <property type="entry name" value="HTH_18"/>
    <property type="match status" value="1"/>
</dbReference>
<keyword evidence="1" id="KW-0805">Transcription regulation</keyword>
<protein>
    <recommendedName>
        <fullName evidence="9">AraC family transcriptional regulator</fullName>
    </recommendedName>
</protein>
<evidence type="ECO:0000259" key="5">
    <source>
        <dbReference type="PROSITE" id="PS01124"/>
    </source>
</evidence>
<dbReference type="RefSeq" id="WP_053601928.1">
    <property type="nucleotide sequence ID" value="NZ_CP012600.1"/>
</dbReference>
<feature type="domain" description="HTH araC/xylS-type" evidence="5">
    <location>
        <begin position="419"/>
        <end position="517"/>
    </location>
</feature>
<dbReference type="GO" id="GO:0000160">
    <property type="term" value="P:phosphorelay signal transduction system"/>
    <property type="evidence" value="ECO:0007669"/>
    <property type="project" value="InterPro"/>
</dbReference>
<feature type="domain" description="Response regulatory" evidence="6">
    <location>
        <begin position="2"/>
        <end position="119"/>
    </location>
</feature>
<dbReference type="PROSITE" id="PS00041">
    <property type="entry name" value="HTH_ARAC_FAMILY_1"/>
    <property type="match status" value="1"/>
</dbReference>
<sequence length="522" mass="60589">MKLLIADDEVQIRKGLRMKVKWEKEGFDRIEEASNGREALDVLSKMDIDIVITDIKMPIVDGIEFSRICHREHLNVKILALSGYSDYEYLRSAMKEGVKDYLLKPVAPDELVAAVRKLREEVTKEKRKQRAANQLQETQEQYLLHLIKEEWSEIHMEHKKLRQLQLDGLTVEGAKVQFITVEMRNSKENPEVLRELWLPFQMLCREIAQEQKRTYCIYDPSYANMLHFIHRLDVEQLICSKSLAKKVQRYAKDYLKLETAIGIGTVVSGLTEFKNGYISSLLSWSQSLLGSHSQVIDGVVAKGVFDLSNDFERKVINAIENINREAFTSNISSLLGENCNHSIQSFSYVANRLLLLLGSAARKYEIDTMDMQRQMWMCQLRIWELNSQMKVLNHLVQIAQSIMDEIQKTRYSKGKITIESIRQYIDQHYSDEITLTSLSEKFFINSAYLSELFKNHIGQTFSDYLIKLRINKAMLFLKDEQLKIIDVANLVGFSNSGYFSTVFKKYVGQTPVEYRRSIQLSD</sequence>
<dbReference type="InterPro" id="IPR009057">
    <property type="entry name" value="Homeodomain-like_sf"/>
</dbReference>
<dbReference type="Gene3D" id="3.40.50.2300">
    <property type="match status" value="1"/>
</dbReference>
<dbReference type="CDD" id="cd17536">
    <property type="entry name" value="REC_YesN-like"/>
    <property type="match status" value="1"/>
</dbReference>
<dbReference type="PANTHER" id="PTHR43280">
    <property type="entry name" value="ARAC-FAMILY TRANSCRIPTIONAL REGULATOR"/>
    <property type="match status" value="1"/>
</dbReference>
<keyword evidence="8" id="KW-1185">Reference proteome</keyword>
<dbReference type="GO" id="GO:0043565">
    <property type="term" value="F:sequence-specific DNA binding"/>
    <property type="evidence" value="ECO:0007669"/>
    <property type="project" value="InterPro"/>
</dbReference>
<dbReference type="SUPFAM" id="SSF52172">
    <property type="entry name" value="CheY-like"/>
    <property type="match status" value="1"/>
</dbReference>
<dbReference type="InterPro" id="IPR001789">
    <property type="entry name" value="Sig_transdc_resp-reg_receiver"/>
</dbReference>
<dbReference type="EMBL" id="CP012600">
    <property type="protein sequence ID" value="ALC80208.1"/>
    <property type="molecule type" value="Genomic_DNA"/>
</dbReference>
<dbReference type="Proteomes" id="UP000067625">
    <property type="component" value="Chromosome"/>
</dbReference>
<dbReference type="PRINTS" id="PR00032">
    <property type="entry name" value="HTHARAC"/>
</dbReference>
<dbReference type="Pfam" id="PF00072">
    <property type="entry name" value="Response_reg"/>
    <property type="match status" value="1"/>
</dbReference>
<dbReference type="InterPro" id="IPR011006">
    <property type="entry name" value="CheY-like_superfamily"/>
</dbReference>
<evidence type="ECO:0000256" key="2">
    <source>
        <dbReference type="ARBA" id="ARBA00023125"/>
    </source>
</evidence>
<evidence type="ECO:0000256" key="4">
    <source>
        <dbReference type="PROSITE-ProRule" id="PRU00169"/>
    </source>
</evidence>
<dbReference type="InterPro" id="IPR020449">
    <property type="entry name" value="Tscrpt_reg_AraC-type_HTH"/>
</dbReference>
<dbReference type="Gene3D" id="1.10.10.60">
    <property type="entry name" value="Homeodomain-like"/>
    <property type="match status" value="2"/>
</dbReference>
<keyword evidence="4" id="KW-0597">Phosphoprotein</keyword>
<accession>A0A0M4G5Y9</accession>
<dbReference type="PROSITE" id="PS50110">
    <property type="entry name" value="RESPONSE_REGULATORY"/>
    <property type="match status" value="1"/>
</dbReference>
<reference evidence="8" key="1">
    <citation type="submission" date="2015-08" db="EMBL/GenBank/DDBJ databases">
        <title>Genome sequencing project for genomic taxonomy and phylogenomics of Bacillus-like bacteria.</title>
        <authorList>
            <person name="Liu B."/>
            <person name="Wang J."/>
            <person name="Zhu Y."/>
            <person name="Liu G."/>
            <person name="Chen Q."/>
            <person name="Chen Z."/>
            <person name="Lan J."/>
            <person name="Che J."/>
            <person name="Ge C."/>
            <person name="Shi H."/>
            <person name="Pan Z."/>
            <person name="Liu X."/>
        </authorList>
    </citation>
    <scope>NUCLEOTIDE SEQUENCE [LARGE SCALE GENOMIC DNA]</scope>
    <source>
        <strain evidence="8">FJAT-4402</strain>
    </source>
</reference>
<organism evidence="7 8">
    <name type="scientific">Bacillus gobiensis</name>
    <dbReference type="NCBI Taxonomy" id="1441095"/>
    <lineage>
        <taxon>Bacteria</taxon>
        <taxon>Bacillati</taxon>
        <taxon>Bacillota</taxon>
        <taxon>Bacilli</taxon>
        <taxon>Bacillales</taxon>
        <taxon>Bacillaceae</taxon>
        <taxon>Bacillus</taxon>
    </lineage>
</organism>
<keyword evidence="2" id="KW-0238">DNA-binding</keyword>
<evidence type="ECO:0000313" key="7">
    <source>
        <dbReference type="EMBL" id="ALC80208.1"/>
    </source>
</evidence>
<dbReference type="SUPFAM" id="SSF46689">
    <property type="entry name" value="Homeodomain-like"/>
    <property type="match status" value="2"/>
</dbReference>
<dbReference type="SMART" id="SM00342">
    <property type="entry name" value="HTH_ARAC"/>
    <property type="match status" value="1"/>
</dbReference>
<feature type="modified residue" description="4-aspartylphosphate" evidence="4">
    <location>
        <position position="54"/>
    </location>
</feature>
<dbReference type="OrthoDB" id="342399at2"/>
<dbReference type="PATRIC" id="fig|1441095.3.peg.64"/>
<dbReference type="PANTHER" id="PTHR43280:SF28">
    <property type="entry name" value="HTH-TYPE TRANSCRIPTIONAL ACTIVATOR RHAS"/>
    <property type="match status" value="1"/>
</dbReference>
<reference evidence="7 8" key="2">
    <citation type="journal article" date="2016" name="Int. J. Syst. Evol. Microbiol.">
        <title>Bacillus gobiensis sp. nov., isolated from a soil sample.</title>
        <authorList>
            <person name="Liu B."/>
            <person name="Liu G.H."/>
            <person name="Cetin S."/>
            <person name="Schumann P."/>
            <person name="Pan Z.Z."/>
            <person name="Chen Q.Q."/>
        </authorList>
    </citation>
    <scope>NUCLEOTIDE SEQUENCE [LARGE SCALE GENOMIC DNA]</scope>
    <source>
        <strain evidence="7 8">FJAT-4402</strain>
    </source>
</reference>
<dbReference type="InterPro" id="IPR018062">
    <property type="entry name" value="HTH_AraC-typ_CS"/>
</dbReference>
<dbReference type="PROSITE" id="PS01124">
    <property type="entry name" value="HTH_ARAC_FAMILY_2"/>
    <property type="match status" value="1"/>
</dbReference>
<gene>
    <name evidence="7" type="ORF">AM592_00285</name>
</gene>
<proteinExistence type="predicted"/>
<name>A0A0M4G5Y9_9BACI</name>
<keyword evidence="3" id="KW-0804">Transcription</keyword>
<dbReference type="InterPro" id="IPR018060">
    <property type="entry name" value="HTH_AraC"/>
</dbReference>
<evidence type="ECO:0000256" key="3">
    <source>
        <dbReference type="ARBA" id="ARBA00023163"/>
    </source>
</evidence>
<dbReference type="STRING" id="1441095.AM592_00285"/>
<evidence type="ECO:0000256" key="1">
    <source>
        <dbReference type="ARBA" id="ARBA00023015"/>
    </source>
</evidence>
<dbReference type="AlphaFoldDB" id="A0A0M4G5Y9"/>
<evidence type="ECO:0000313" key="8">
    <source>
        <dbReference type="Proteomes" id="UP000067625"/>
    </source>
</evidence>